<dbReference type="EMBL" id="AP028923">
    <property type="protein sequence ID" value="BET03097.1"/>
    <property type="molecule type" value="Genomic_DNA"/>
</dbReference>
<gene>
    <name evidence="1" type="ORF">NTJ_15915</name>
</gene>
<protein>
    <submittedName>
        <fullName evidence="1">Uncharacterized protein</fullName>
    </submittedName>
</protein>
<name>A0ABN7BI49_9HEMI</name>
<keyword evidence="2" id="KW-1185">Reference proteome</keyword>
<accession>A0ABN7BI49</accession>
<organism evidence="1 2">
    <name type="scientific">Nesidiocoris tenuis</name>
    <dbReference type="NCBI Taxonomy" id="355587"/>
    <lineage>
        <taxon>Eukaryota</taxon>
        <taxon>Metazoa</taxon>
        <taxon>Ecdysozoa</taxon>
        <taxon>Arthropoda</taxon>
        <taxon>Hexapoda</taxon>
        <taxon>Insecta</taxon>
        <taxon>Pterygota</taxon>
        <taxon>Neoptera</taxon>
        <taxon>Paraneoptera</taxon>
        <taxon>Hemiptera</taxon>
        <taxon>Heteroptera</taxon>
        <taxon>Panheteroptera</taxon>
        <taxon>Cimicomorpha</taxon>
        <taxon>Miridae</taxon>
        <taxon>Dicyphina</taxon>
        <taxon>Nesidiocoris</taxon>
    </lineage>
</organism>
<sequence length="71" mass="8238">MDGTEFVTRRTNVCYSPTEKMGNFLRHELLLLSVEGGGDLGRWQQQQTDREIRLLGSLFRGGKYIRQHRNA</sequence>
<dbReference type="Proteomes" id="UP001307889">
    <property type="component" value="Chromosome 15"/>
</dbReference>
<evidence type="ECO:0000313" key="1">
    <source>
        <dbReference type="EMBL" id="BET03097.1"/>
    </source>
</evidence>
<reference evidence="1 2" key="1">
    <citation type="submission" date="2023-09" db="EMBL/GenBank/DDBJ databases">
        <title>Nesidiocoris tenuis whole genome shotgun sequence.</title>
        <authorList>
            <person name="Shibata T."/>
            <person name="Shimoda M."/>
            <person name="Kobayashi T."/>
            <person name="Uehara T."/>
        </authorList>
    </citation>
    <scope>NUCLEOTIDE SEQUENCE [LARGE SCALE GENOMIC DNA]</scope>
    <source>
        <strain evidence="1 2">Japan</strain>
    </source>
</reference>
<proteinExistence type="predicted"/>
<evidence type="ECO:0000313" key="2">
    <source>
        <dbReference type="Proteomes" id="UP001307889"/>
    </source>
</evidence>